<dbReference type="EMBL" id="AK089554">
    <property type="protein sequence ID" value="BAC40924.1"/>
    <property type="molecule type" value="mRNA"/>
</dbReference>
<reference evidence="1" key="7">
    <citation type="journal article" date="2005" name="Science">
        <title>The Transcriptional Landscape of the Mammalian Genome.</title>
        <authorList>
            <consortium name="The FANTOM Consortium"/>
            <consortium name="Riken Genome Exploration Research Group and Genome Science Group (Genome Network Project Core Group)"/>
        </authorList>
    </citation>
    <scope>NUCLEOTIDE SEQUENCE</scope>
    <source>
        <strain evidence="1">NOD</strain>
        <tissue evidence="1">Activated spleen</tissue>
    </source>
</reference>
<reference evidence="1" key="6">
    <citation type="submission" date="2002-04" db="EMBL/GenBank/DDBJ databases">
        <authorList>
            <person name="Adachi J."/>
            <person name="Aizawa K."/>
            <person name="Akimura T."/>
            <person name="Arakawa T."/>
            <person name="Bono H."/>
            <person name="Carninci P."/>
            <person name="Fukuda S."/>
            <person name="Furuno M."/>
            <person name="Hanagaki T."/>
            <person name="Hara A."/>
            <person name="Hashizume W."/>
            <person name="Hayashida K."/>
            <person name="Hayatsu N."/>
            <person name="Hiramoto K."/>
            <person name="Hiraoka T."/>
            <person name="Hirozane T."/>
            <person name="Hori F."/>
            <person name="Imotani K."/>
            <person name="Ishii Y."/>
            <person name="Itoh M."/>
            <person name="Kagawa I."/>
            <person name="Kasukawa T."/>
            <person name="Katoh H."/>
            <person name="Kawai J."/>
            <person name="Kojima Y."/>
            <person name="Kondo S."/>
            <person name="Konno H."/>
            <person name="Kouda M."/>
            <person name="Koya S."/>
            <person name="Kurihara C."/>
            <person name="Matsuyama T."/>
            <person name="Miyazaki A."/>
            <person name="Murata M."/>
            <person name="Nakamura M."/>
            <person name="Nishi K."/>
            <person name="Nomura K."/>
            <person name="Numazaki R."/>
            <person name="Ohno M."/>
            <person name="Ohsato N."/>
            <person name="Okazaki Y."/>
            <person name="Saito R."/>
            <person name="Saitoh H."/>
            <person name="Sakai C."/>
            <person name="Sakai K."/>
            <person name="Sakazume N."/>
            <person name="Sano H."/>
            <person name="Sasaki D."/>
            <person name="Shibata K."/>
            <person name="Shinagawa A."/>
            <person name="Shiraki T."/>
            <person name="Sogabe Y."/>
            <person name="Tagami M."/>
            <person name="Tagawa A."/>
            <person name="Takahashi F."/>
            <person name="Takaku-Akahira S."/>
            <person name="Takeda Y."/>
            <person name="Tanaka T."/>
            <person name="Tomaru A."/>
            <person name="Toya T."/>
            <person name="Yasunishi A."/>
            <person name="Muramatsu M."/>
            <person name="Hayashizaki Y."/>
        </authorList>
    </citation>
    <scope>NUCLEOTIDE SEQUENCE</scope>
    <source>
        <strain evidence="1">NOD</strain>
        <tissue evidence="1">Activated spleen</tissue>
    </source>
</reference>
<dbReference type="AlphaFoldDB" id="Q8BN47"/>
<dbReference type="AGR" id="MGI:5011686"/>
<dbReference type="MGI" id="MGI:5011686">
    <property type="gene designation" value="Gm19501"/>
</dbReference>
<reference evidence="1" key="5">
    <citation type="journal article" date="2002" name="Nature">
        <title>Analysis of the mouse transcriptome based on functional annotation of 60,770 full-length cDNAs.</title>
        <authorList>
            <consortium name="The FANTOM Consortium and the RIKEN Genome Exploration Research Group Phase I and II Team"/>
        </authorList>
    </citation>
    <scope>NUCLEOTIDE SEQUENCE</scope>
    <source>
        <strain evidence="1">NOD</strain>
        <tissue evidence="1">Activated spleen</tissue>
    </source>
</reference>
<proteinExistence type="evidence at transcript level"/>
<evidence type="ECO:0000313" key="1">
    <source>
        <dbReference type="EMBL" id="BAC40924.1"/>
    </source>
</evidence>
<organism evidence="1">
    <name type="scientific">Mus musculus</name>
    <name type="common">Mouse</name>
    <dbReference type="NCBI Taxonomy" id="10090"/>
    <lineage>
        <taxon>Eukaryota</taxon>
        <taxon>Metazoa</taxon>
        <taxon>Chordata</taxon>
        <taxon>Craniata</taxon>
        <taxon>Vertebrata</taxon>
        <taxon>Euteleostomi</taxon>
        <taxon>Mammalia</taxon>
        <taxon>Eutheria</taxon>
        <taxon>Euarchontoglires</taxon>
        <taxon>Glires</taxon>
        <taxon>Rodentia</taxon>
        <taxon>Myomorpha</taxon>
        <taxon>Muroidea</taxon>
        <taxon>Muridae</taxon>
        <taxon>Murinae</taxon>
        <taxon>Mus</taxon>
        <taxon>Mus</taxon>
    </lineage>
</organism>
<reference evidence="1" key="2">
    <citation type="journal article" date="2000" name="Genome Res.">
        <title>Normalization and subtraction of cap-trapper-selected cDNAs to prepare full-length cDNA libraries for rapid discovery of new genes.</title>
        <authorList>
            <person name="Carninci P."/>
            <person name="Shibata Y."/>
            <person name="Hayatsu N."/>
            <person name="Sugahara Y."/>
            <person name="Shibata K."/>
            <person name="Itoh M."/>
            <person name="Konno H."/>
            <person name="Okazaki Y."/>
            <person name="Muramatsu M."/>
            <person name="Hayashizaki Y."/>
        </authorList>
    </citation>
    <scope>NUCLEOTIDE SEQUENCE</scope>
    <source>
        <strain evidence="1">NOD</strain>
        <tissue evidence="1">Activated spleen</tissue>
    </source>
</reference>
<sequence>MSCHDWACILDDCSGNSELNYSGALLFQHYPGHSVAWPAGQPLGFLLSVRSFHRALLPLCVLHSFYDATEHGSIRHAICHPPPTSPGDSKETGMVFGILRCSLGFHAEAIVQGTLGLNCCELLKLVMPWAGINGLRRLTWVHWTLIITFSIVKCFQNSKIKLKIKFCDALTFSQITYSISTVVNIDCFLYLSENRHTHLHSYS</sequence>
<gene>
    <name evidence="2" type="primary">Gm19501</name>
</gene>
<reference evidence="1" key="4">
    <citation type="journal article" date="2001" name="Nature">
        <title>Functional annotation of a full-length mouse cDNA collection.</title>
        <authorList>
            <consortium name="The RIKEN Genome Exploration Research Group Phase II Team and the FANTOM Consortium"/>
        </authorList>
    </citation>
    <scope>NUCLEOTIDE SEQUENCE</scope>
    <source>
        <strain evidence="1">NOD</strain>
        <tissue evidence="1">Activated spleen</tissue>
    </source>
</reference>
<reference evidence="1" key="8">
    <citation type="journal article" date="2005" name="Science">
        <title>Antisense Transcription in the Mammalian Transcriptome.</title>
        <authorList>
            <consortium name="RIKEN Genome Exploration Research Group and Genome Science Group (Genome Network Project Core Group) and the FANTOM Consortium"/>
        </authorList>
    </citation>
    <scope>NUCLEOTIDE SEQUENCE</scope>
    <source>
        <strain evidence="1">NOD</strain>
        <tissue evidence="1">Activated spleen</tissue>
    </source>
</reference>
<evidence type="ECO:0000313" key="2">
    <source>
        <dbReference type="MGI" id="MGI:5011686"/>
    </source>
</evidence>
<reference evidence="1" key="3">
    <citation type="journal article" date="2000" name="Genome Res.">
        <title>RIKEN integrated sequence analysis (RISA) system--384-format sequencing pipeline with 384 multicapillary sequencer.</title>
        <authorList>
            <person name="Shibata K."/>
            <person name="Itoh M."/>
            <person name="Aizawa K."/>
            <person name="Nagaoka S."/>
            <person name="Sasaki N."/>
            <person name="Carninci P."/>
            <person name="Konno H."/>
            <person name="Akiyama J."/>
            <person name="Nishi K."/>
            <person name="Kitsunai T."/>
            <person name="Tashiro H."/>
            <person name="Itoh M."/>
            <person name="Sumi N."/>
            <person name="Ishii Y."/>
            <person name="Nakamura S."/>
            <person name="Hazama M."/>
            <person name="Nishine T."/>
            <person name="Harada A."/>
            <person name="Yamamoto R."/>
            <person name="Matsumoto H."/>
            <person name="Sakaguchi S."/>
            <person name="Ikegami T."/>
            <person name="Kashiwagi K."/>
            <person name="Fujiwake S."/>
            <person name="Inoue K."/>
            <person name="Togawa Y."/>
            <person name="Izawa M."/>
            <person name="Ohara E."/>
            <person name="Watahiki M."/>
            <person name="Yoneda Y."/>
            <person name="Ishikawa T."/>
            <person name="Ozawa K."/>
            <person name="Tanaka T."/>
            <person name="Matsuura S."/>
            <person name="Kawai J."/>
            <person name="Okazaki Y."/>
            <person name="Muramatsu M."/>
            <person name="Inoue Y."/>
            <person name="Kira A."/>
            <person name="Hayashizaki Y."/>
        </authorList>
    </citation>
    <scope>NUCLEOTIDE SEQUENCE</scope>
    <source>
        <strain evidence="1">NOD</strain>
        <tissue evidence="1">Activated spleen</tissue>
    </source>
</reference>
<protein>
    <submittedName>
        <fullName evidence="1">Uncharacterized protein</fullName>
    </submittedName>
</protein>
<name>Q8BN47_MOUSE</name>
<accession>Q8BN47</accession>
<reference evidence="1" key="1">
    <citation type="journal article" date="1999" name="Methods Enzymol.">
        <title>High-efficiency full-length cDNA cloning.</title>
        <authorList>
            <person name="Carninci P."/>
            <person name="Hayashizaki Y."/>
        </authorList>
    </citation>
    <scope>NUCLEOTIDE SEQUENCE</scope>
    <source>
        <strain evidence="1">NOD</strain>
        <tissue evidence="1">Activated spleen</tissue>
    </source>
</reference>